<evidence type="ECO:0000259" key="4">
    <source>
        <dbReference type="PROSITE" id="PS50045"/>
    </source>
</evidence>
<feature type="domain" description="Sigma-54 factor interaction" evidence="4">
    <location>
        <begin position="77"/>
        <end position="295"/>
    </location>
</feature>
<accession>A0A381RJ71</accession>
<dbReference type="GO" id="GO:0000160">
    <property type="term" value="P:phosphorelay signal transduction system"/>
    <property type="evidence" value="ECO:0007669"/>
    <property type="project" value="InterPro"/>
</dbReference>
<dbReference type="InterPro" id="IPR027417">
    <property type="entry name" value="P-loop_NTPase"/>
</dbReference>
<dbReference type="Gene3D" id="1.10.10.60">
    <property type="entry name" value="Homeodomain-like"/>
    <property type="match status" value="1"/>
</dbReference>
<feature type="domain" description="Response regulatory" evidence="5">
    <location>
        <begin position="1"/>
        <end position="55"/>
    </location>
</feature>
<dbReference type="AlphaFoldDB" id="A0A381RJ71"/>
<dbReference type="EMBL" id="UINC01002012">
    <property type="protein sequence ID" value="SUZ91866.1"/>
    <property type="molecule type" value="Genomic_DNA"/>
</dbReference>
<name>A0A381RJ71_9ZZZZ</name>
<dbReference type="Gene3D" id="3.40.50.300">
    <property type="entry name" value="P-loop containing nucleotide triphosphate hydrolases"/>
    <property type="match status" value="1"/>
</dbReference>
<keyword evidence="2" id="KW-0547">Nucleotide-binding</keyword>
<dbReference type="Pfam" id="PF00072">
    <property type="entry name" value="Response_reg"/>
    <property type="match status" value="1"/>
</dbReference>
<evidence type="ECO:0000259" key="5">
    <source>
        <dbReference type="PROSITE" id="PS50110"/>
    </source>
</evidence>
<evidence type="ECO:0000256" key="1">
    <source>
        <dbReference type="ARBA" id="ARBA00022553"/>
    </source>
</evidence>
<dbReference type="InterPro" id="IPR058031">
    <property type="entry name" value="AAA_lid_NorR"/>
</dbReference>
<dbReference type="PANTHER" id="PTHR32071:SF17">
    <property type="entry name" value="TRANSCRIPTIONAL REGULATOR (NTRC FAMILY)"/>
    <property type="match status" value="1"/>
</dbReference>
<dbReference type="InterPro" id="IPR009057">
    <property type="entry name" value="Homeodomain-like_sf"/>
</dbReference>
<sequence length="383" mass="44598">MLKKFKELNPLIPIIIISGHGTVDMAVNAIKCGAYDFIEKPFNSEKIIIVSKRAIESANLLQENNKLKSITIKQIPLIGNSNFIKKLNKEIIKIAHSNSRVFISGIVGAGKKLISQLIHQNSIYSNLLCFIVDFKNITENELAEMFSEDEININQNILVQANNNTLILDNIDMLPINYQQKLLLALENNKLFKNYKIYLKQKIISLSNKNIKDEIKKGNFIQNLYERLSTIKIEIPEINNRREDIVPICEYYLDYYNKNKKYKFSFSQNAKTKLELYHWPGNIPQIINYAQKTIILNHEFNNNSNYEIENLPMDMGDYEKKNKIEGSFDLSLKEARNNFERNYFISQIKRFNGNISKISNFTGMERTALYRKFKSLNINIENN</sequence>
<dbReference type="GO" id="GO:0005524">
    <property type="term" value="F:ATP binding"/>
    <property type="evidence" value="ECO:0007669"/>
    <property type="project" value="UniProtKB-KW"/>
</dbReference>
<dbReference type="SUPFAM" id="SSF52540">
    <property type="entry name" value="P-loop containing nucleoside triphosphate hydrolases"/>
    <property type="match status" value="1"/>
</dbReference>
<dbReference type="SUPFAM" id="SSF52172">
    <property type="entry name" value="CheY-like"/>
    <property type="match status" value="1"/>
</dbReference>
<dbReference type="Pfam" id="PF25601">
    <property type="entry name" value="AAA_lid_14"/>
    <property type="match status" value="1"/>
</dbReference>
<proteinExistence type="predicted"/>
<organism evidence="6">
    <name type="scientific">marine metagenome</name>
    <dbReference type="NCBI Taxonomy" id="408172"/>
    <lineage>
        <taxon>unclassified sequences</taxon>
        <taxon>metagenomes</taxon>
        <taxon>ecological metagenomes</taxon>
    </lineage>
</organism>
<keyword evidence="1" id="KW-0597">Phosphoprotein</keyword>
<evidence type="ECO:0000256" key="3">
    <source>
        <dbReference type="ARBA" id="ARBA00022840"/>
    </source>
</evidence>
<protein>
    <recommendedName>
        <fullName evidence="7">Sigma-54 factor interaction domain-containing protein</fullName>
    </recommendedName>
</protein>
<dbReference type="Gene3D" id="3.40.50.2300">
    <property type="match status" value="1"/>
</dbReference>
<dbReference type="PANTHER" id="PTHR32071">
    <property type="entry name" value="TRANSCRIPTIONAL REGULATORY PROTEIN"/>
    <property type="match status" value="1"/>
</dbReference>
<dbReference type="InterPro" id="IPR001789">
    <property type="entry name" value="Sig_transdc_resp-reg_receiver"/>
</dbReference>
<gene>
    <name evidence="6" type="ORF">METZ01_LOCUS44720</name>
</gene>
<evidence type="ECO:0008006" key="7">
    <source>
        <dbReference type="Google" id="ProtNLM"/>
    </source>
</evidence>
<dbReference type="CDD" id="cd00009">
    <property type="entry name" value="AAA"/>
    <property type="match status" value="1"/>
</dbReference>
<dbReference type="GO" id="GO:0006355">
    <property type="term" value="P:regulation of DNA-templated transcription"/>
    <property type="evidence" value="ECO:0007669"/>
    <property type="project" value="InterPro"/>
</dbReference>
<dbReference type="InterPro" id="IPR011006">
    <property type="entry name" value="CheY-like_superfamily"/>
</dbReference>
<dbReference type="SUPFAM" id="SSF46689">
    <property type="entry name" value="Homeodomain-like"/>
    <property type="match status" value="1"/>
</dbReference>
<dbReference type="PROSITE" id="PS50045">
    <property type="entry name" value="SIGMA54_INTERACT_4"/>
    <property type="match status" value="1"/>
</dbReference>
<dbReference type="Gene3D" id="1.10.8.60">
    <property type="match status" value="1"/>
</dbReference>
<dbReference type="InterPro" id="IPR002078">
    <property type="entry name" value="Sigma_54_int"/>
</dbReference>
<evidence type="ECO:0000256" key="2">
    <source>
        <dbReference type="ARBA" id="ARBA00022741"/>
    </source>
</evidence>
<dbReference type="Pfam" id="PF00158">
    <property type="entry name" value="Sigma54_activat"/>
    <property type="match status" value="1"/>
</dbReference>
<reference evidence="6" key="1">
    <citation type="submission" date="2018-05" db="EMBL/GenBank/DDBJ databases">
        <authorList>
            <person name="Lanie J.A."/>
            <person name="Ng W.-L."/>
            <person name="Kazmierczak K.M."/>
            <person name="Andrzejewski T.M."/>
            <person name="Davidsen T.M."/>
            <person name="Wayne K.J."/>
            <person name="Tettelin H."/>
            <person name="Glass J.I."/>
            <person name="Rusch D."/>
            <person name="Podicherti R."/>
            <person name="Tsui H.-C.T."/>
            <person name="Winkler M.E."/>
        </authorList>
    </citation>
    <scope>NUCLEOTIDE SEQUENCE</scope>
</reference>
<dbReference type="PROSITE" id="PS50110">
    <property type="entry name" value="RESPONSE_REGULATORY"/>
    <property type="match status" value="1"/>
</dbReference>
<evidence type="ECO:0000313" key="6">
    <source>
        <dbReference type="EMBL" id="SUZ91866.1"/>
    </source>
</evidence>
<keyword evidence="3" id="KW-0067">ATP-binding</keyword>